<reference evidence="2 3" key="1">
    <citation type="submission" date="2023-01" db="EMBL/GenBank/DDBJ databases">
        <authorList>
            <person name="Whitehead M."/>
        </authorList>
    </citation>
    <scope>NUCLEOTIDE SEQUENCE [LARGE SCALE GENOMIC DNA]</scope>
</reference>
<evidence type="ECO:0000313" key="3">
    <source>
        <dbReference type="Proteomes" id="UP001160148"/>
    </source>
</evidence>
<feature type="compositionally biased region" description="Low complexity" evidence="1">
    <location>
        <begin position="36"/>
        <end position="57"/>
    </location>
</feature>
<feature type="compositionally biased region" description="Polar residues" evidence="1">
    <location>
        <begin position="22"/>
        <end position="34"/>
    </location>
</feature>
<sequence>MSSVSKQTISPPENLLHESSRSESTPSVTKSHVLNTPELSSPTSSSSPSPTHRPSLLILNNSDKMPVWFEKFEILKKKQIEFNNENTAQLHERLDRLEKREESMIQVQQQLLSKLDTANEIELQKLEMFKKMFNKP</sequence>
<dbReference type="Proteomes" id="UP001160148">
    <property type="component" value="Unassembled WGS sequence"/>
</dbReference>
<dbReference type="EMBL" id="CARXXK010000005">
    <property type="protein sequence ID" value="CAI6367753.1"/>
    <property type="molecule type" value="Genomic_DNA"/>
</dbReference>
<dbReference type="AlphaFoldDB" id="A0AAV0XIB3"/>
<evidence type="ECO:0000256" key="1">
    <source>
        <dbReference type="SAM" id="MobiDB-lite"/>
    </source>
</evidence>
<feature type="region of interest" description="Disordered" evidence="1">
    <location>
        <begin position="1"/>
        <end position="57"/>
    </location>
</feature>
<comment type="caution">
    <text evidence="2">The sequence shown here is derived from an EMBL/GenBank/DDBJ whole genome shotgun (WGS) entry which is preliminary data.</text>
</comment>
<name>A0AAV0XIB3_9HEMI</name>
<accession>A0AAV0XIB3</accession>
<protein>
    <submittedName>
        <fullName evidence="2">Uncharacterized protein</fullName>
    </submittedName>
</protein>
<organism evidence="2 3">
    <name type="scientific">Macrosiphum euphorbiae</name>
    <name type="common">potato aphid</name>
    <dbReference type="NCBI Taxonomy" id="13131"/>
    <lineage>
        <taxon>Eukaryota</taxon>
        <taxon>Metazoa</taxon>
        <taxon>Ecdysozoa</taxon>
        <taxon>Arthropoda</taxon>
        <taxon>Hexapoda</taxon>
        <taxon>Insecta</taxon>
        <taxon>Pterygota</taxon>
        <taxon>Neoptera</taxon>
        <taxon>Paraneoptera</taxon>
        <taxon>Hemiptera</taxon>
        <taxon>Sternorrhyncha</taxon>
        <taxon>Aphidomorpha</taxon>
        <taxon>Aphidoidea</taxon>
        <taxon>Aphididae</taxon>
        <taxon>Macrosiphini</taxon>
        <taxon>Macrosiphum</taxon>
    </lineage>
</organism>
<proteinExistence type="predicted"/>
<gene>
    <name evidence="2" type="ORF">MEUPH1_LOCUS22189</name>
</gene>
<keyword evidence="3" id="KW-1185">Reference proteome</keyword>
<feature type="compositionally biased region" description="Polar residues" evidence="1">
    <location>
        <begin position="1"/>
        <end position="11"/>
    </location>
</feature>
<evidence type="ECO:0000313" key="2">
    <source>
        <dbReference type="EMBL" id="CAI6367753.1"/>
    </source>
</evidence>